<dbReference type="InterPro" id="IPR054722">
    <property type="entry name" value="PolX-like_BBD"/>
</dbReference>
<proteinExistence type="predicted"/>
<dbReference type="InterPro" id="IPR001878">
    <property type="entry name" value="Znf_CCHC"/>
</dbReference>
<feature type="domain" description="CCHC-type" evidence="2">
    <location>
        <begin position="260"/>
        <end position="274"/>
    </location>
</feature>
<dbReference type="SUPFAM" id="SSF57756">
    <property type="entry name" value="Retrovirus zinc finger-like domains"/>
    <property type="match status" value="1"/>
</dbReference>
<dbReference type="PANTHER" id="PTHR47592">
    <property type="entry name" value="PBF68 PROTEIN"/>
    <property type="match status" value="1"/>
</dbReference>
<name>A0A077ZNH0_TRITR</name>
<dbReference type="EMBL" id="HG809289">
    <property type="protein sequence ID" value="CDW61373.1"/>
    <property type="molecule type" value="Genomic_DNA"/>
</dbReference>
<dbReference type="GO" id="GO:0003676">
    <property type="term" value="F:nucleic acid binding"/>
    <property type="evidence" value="ECO:0007669"/>
    <property type="project" value="InterPro"/>
</dbReference>
<organism evidence="3 4">
    <name type="scientific">Trichuris trichiura</name>
    <name type="common">Whipworm</name>
    <name type="synonym">Trichocephalus trichiurus</name>
    <dbReference type="NCBI Taxonomy" id="36087"/>
    <lineage>
        <taxon>Eukaryota</taxon>
        <taxon>Metazoa</taxon>
        <taxon>Ecdysozoa</taxon>
        <taxon>Nematoda</taxon>
        <taxon>Enoplea</taxon>
        <taxon>Dorylaimia</taxon>
        <taxon>Trichinellida</taxon>
        <taxon>Trichuridae</taxon>
        <taxon>Trichuris</taxon>
    </lineage>
</organism>
<dbReference type="Proteomes" id="UP000030665">
    <property type="component" value="Unassembled WGS sequence"/>
</dbReference>
<evidence type="ECO:0000259" key="2">
    <source>
        <dbReference type="PROSITE" id="PS50158"/>
    </source>
</evidence>
<evidence type="ECO:0000313" key="3">
    <source>
        <dbReference type="EMBL" id="CDW61373.1"/>
    </source>
</evidence>
<dbReference type="Pfam" id="PF22936">
    <property type="entry name" value="Pol_BBD"/>
    <property type="match status" value="1"/>
</dbReference>
<protein>
    <submittedName>
        <fullName evidence="3">Polyprotein</fullName>
    </submittedName>
</protein>
<dbReference type="OrthoDB" id="6770341at2759"/>
<keyword evidence="1" id="KW-0862">Zinc</keyword>
<reference evidence="3" key="2">
    <citation type="submission" date="2014-03" db="EMBL/GenBank/DDBJ databases">
        <title>The whipworm genome and dual-species transcriptomics of an intimate host-pathogen interaction.</title>
        <authorList>
            <person name="Foth B.J."/>
            <person name="Tsai I.J."/>
            <person name="Reid A.J."/>
            <person name="Bancroft A.J."/>
            <person name="Nichol S."/>
            <person name="Tracey A."/>
            <person name="Holroyd N."/>
            <person name="Cotton J.A."/>
            <person name="Stanley E.J."/>
            <person name="Zarowiecki M."/>
            <person name="Liu J.Z."/>
            <person name="Huckvale T."/>
            <person name="Cooper P.J."/>
            <person name="Grencis R.K."/>
            <person name="Berriman M."/>
        </authorList>
    </citation>
    <scope>NUCLEOTIDE SEQUENCE [LARGE SCALE GENOMIC DNA]</scope>
</reference>
<dbReference type="Gene3D" id="4.10.60.10">
    <property type="entry name" value="Zinc finger, CCHC-type"/>
    <property type="match status" value="1"/>
</dbReference>
<dbReference type="AlphaFoldDB" id="A0A077ZNH0"/>
<dbReference type="SMART" id="SM00343">
    <property type="entry name" value="ZnF_C2HC"/>
    <property type="match status" value="1"/>
</dbReference>
<dbReference type="InterPro" id="IPR036875">
    <property type="entry name" value="Znf_CCHC_sf"/>
</dbReference>
<keyword evidence="1" id="KW-0479">Metal-binding</keyword>
<sequence length="399" mass="44679">MKEDLWSVTVQPKPEMSDSSWERANCRALGCITLSLGNDQTVHIARCETAHEAWQTLQQVHERSSYGSRLYLRRKLYSFRYVSGPMQSHITSMLQVIEQLRGAGVELAVGDQIAALLNSLPESYSALVISLEGRAEADLTVDYVCGRIQEEYIRRMENKKTTGVERGDQIAALLNSLPESYSALVMSLEGRAEADLTVDYVCGRIQEEYIRRMENKKTTGMERNVQDLALCSSATGSRQLQQRPKSFRLNKGVRSEDRQCYVCGKRGHIRRNCPGVQEKSNKATNAKGDTTFALFSFRERISPNSRKYWCVDSGASSHMSSDRFFFATLTPVKRNVCLADGRLAKVRGIGNGRLTCALPDGKVQHLEVRGVLYVPSLNGSLLSVKMLDKAGYEIEIKKG</sequence>
<keyword evidence="1" id="KW-0863">Zinc-finger</keyword>
<feature type="non-terminal residue" evidence="3">
    <location>
        <position position="399"/>
    </location>
</feature>
<dbReference type="GO" id="GO:0019899">
    <property type="term" value="F:enzyme binding"/>
    <property type="evidence" value="ECO:0007669"/>
    <property type="project" value="UniProtKB-ARBA"/>
</dbReference>
<dbReference type="GO" id="GO:0008270">
    <property type="term" value="F:zinc ion binding"/>
    <property type="evidence" value="ECO:0007669"/>
    <property type="project" value="UniProtKB-KW"/>
</dbReference>
<gene>
    <name evidence="3" type="ORF">TTRE_0000983201</name>
</gene>
<dbReference type="PANTHER" id="PTHR47592:SF27">
    <property type="entry name" value="OS08G0421700 PROTEIN"/>
    <property type="match status" value="1"/>
</dbReference>
<dbReference type="Pfam" id="PF00098">
    <property type="entry name" value="zf-CCHC"/>
    <property type="match status" value="1"/>
</dbReference>
<reference evidence="3" key="1">
    <citation type="submission" date="2014-01" db="EMBL/GenBank/DDBJ databases">
        <authorList>
            <person name="Aslett M."/>
        </authorList>
    </citation>
    <scope>NUCLEOTIDE SEQUENCE</scope>
</reference>
<dbReference type="STRING" id="36087.A0A077ZNH0"/>
<keyword evidence="4" id="KW-1185">Reference proteome</keyword>
<accession>A0A077ZNH0</accession>
<evidence type="ECO:0000256" key="1">
    <source>
        <dbReference type="PROSITE-ProRule" id="PRU00047"/>
    </source>
</evidence>
<dbReference type="Pfam" id="PF14223">
    <property type="entry name" value="Retrotran_gag_2"/>
    <property type="match status" value="1"/>
</dbReference>
<evidence type="ECO:0000313" key="4">
    <source>
        <dbReference type="Proteomes" id="UP000030665"/>
    </source>
</evidence>
<dbReference type="PROSITE" id="PS50158">
    <property type="entry name" value="ZF_CCHC"/>
    <property type="match status" value="1"/>
</dbReference>